<dbReference type="InterPro" id="IPR036291">
    <property type="entry name" value="NAD(P)-bd_dom_sf"/>
</dbReference>
<proteinExistence type="predicted"/>
<reference evidence="1 2" key="1">
    <citation type="submission" date="2023-08" db="EMBL/GenBank/DDBJ databases">
        <title>Oxalobacteraceae gen .nov., isolated from river sludge outside the plant.</title>
        <authorList>
            <person name="Zhao S.Y."/>
        </authorList>
    </citation>
    <scope>NUCLEOTIDE SEQUENCE [LARGE SCALE GENOMIC DNA]</scope>
    <source>
        <strain evidence="1 2">R-40</strain>
    </source>
</reference>
<protein>
    <submittedName>
        <fullName evidence="1">Uncharacterized protein</fullName>
    </submittedName>
</protein>
<keyword evidence="2" id="KW-1185">Reference proteome</keyword>
<gene>
    <name evidence="1" type="ORF">Q8A64_16445</name>
</gene>
<dbReference type="EMBL" id="JAUYVH010000015">
    <property type="protein sequence ID" value="MDQ9172006.1"/>
    <property type="molecule type" value="Genomic_DNA"/>
</dbReference>
<dbReference type="Proteomes" id="UP001225596">
    <property type="component" value="Unassembled WGS sequence"/>
</dbReference>
<evidence type="ECO:0000313" key="1">
    <source>
        <dbReference type="EMBL" id="MDQ9172006.1"/>
    </source>
</evidence>
<dbReference type="SUPFAM" id="SSF51735">
    <property type="entry name" value="NAD(P)-binding Rossmann-fold domains"/>
    <property type="match status" value="1"/>
</dbReference>
<sequence>MAQRVLVTAGASGIGKEIAWAFATTGGLRYGLGLSVFLPPWRNNYTSRCQ</sequence>
<evidence type="ECO:0000313" key="2">
    <source>
        <dbReference type="Proteomes" id="UP001225596"/>
    </source>
</evidence>
<name>A0ABU1BU96_9BURK</name>
<comment type="caution">
    <text evidence="1">The sequence shown here is derived from an EMBL/GenBank/DDBJ whole genome shotgun (WGS) entry which is preliminary data.</text>
</comment>
<organism evidence="1 2">
    <name type="scientific">Keguizhuia sedimenti</name>
    <dbReference type="NCBI Taxonomy" id="3064264"/>
    <lineage>
        <taxon>Bacteria</taxon>
        <taxon>Pseudomonadati</taxon>
        <taxon>Pseudomonadota</taxon>
        <taxon>Betaproteobacteria</taxon>
        <taxon>Burkholderiales</taxon>
        <taxon>Oxalobacteraceae</taxon>
        <taxon>Keguizhuia</taxon>
    </lineage>
</organism>
<accession>A0ABU1BU96</accession>